<sequence length="182" mass="19854">MTSFCLPFQTLFELYSVCIEKPIAILNQAIARASVHAVRPQGLQLHRGRLQGRRVHERHRNIEVVSSVYIHSFIKRTPVGAHLQRPSLDADRLKGAHLRRPGTSIMFVLMDPSVVGLALLIALRDNCTSPYILPGPSSVVCTAIGVAGETPAEFSTETLKKYILLGSRSDSAKLTGGLSNGE</sequence>
<protein>
    <submittedName>
        <fullName evidence="1">Uncharacterized protein</fullName>
    </submittedName>
</protein>
<proteinExistence type="predicted"/>
<dbReference type="Proteomes" id="UP001159042">
    <property type="component" value="Unassembled WGS sequence"/>
</dbReference>
<name>A0AAV8WFV2_9CUCU</name>
<reference evidence="1 2" key="1">
    <citation type="journal article" date="2023" name="Insect Mol. Biol.">
        <title>Genome sequencing provides insights into the evolution of gene families encoding plant cell wall-degrading enzymes in longhorned beetles.</title>
        <authorList>
            <person name="Shin N.R."/>
            <person name="Okamura Y."/>
            <person name="Kirsch R."/>
            <person name="Pauchet Y."/>
        </authorList>
    </citation>
    <scope>NUCLEOTIDE SEQUENCE [LARGE SCALE GENOMIC DNA]</scope>
    <source>
        <strain evidence="1">EAD_L_NR</strain>
    </source>
</reference>
<comment type="caution">
    <text evidence="1">The sequence shown here is derived from an EMBL/GenBank/DDBJ whole genome shotgun (WGS) entry which is preliminary data.</text>
</comment>
<evidence type="ECO:0000313" key="2">
    <source>
        <dbReference type="Proteomes" id="UP001159042"/>
    </source>
</evidence>
<feature type="non-terminal residue" evidence="1">
    <location>
        <position position="182"/>
    </location>
</feature>
<accession>A0AAV8WFV2</accession>
<organism evidence="1 2">
    <name type="scientific">Exocentrus adspersus</name>
    <dbReference type="NCBI Taxonomy" id="1586481"/>
    <lineage>
        <taxon>Eukaryota</taxon>
        <taxon>Metazoa</taxon>
        <taxon>Ecdysozoa</taxon>
        <taxon>Arthropoda</taxon>
        <taxon>Hexapoda</taxon>
        <taxon>Insecta</taxon>
        <taxon>Pterygota</taxon>
        <taxon>Neoptera</taxon>
        <taxon>Endopterygota</taxon>
        <taxon>Coleoptera</taxon>
        <taxon>Polyphaga</taxon>
        <taxon>Cucujiformia</taxon>
        <taxon>Chrysomeloidea</taxon>
        <taxon>Cerambycidae</taxon>
        <taxon>Lamiinae</taxon>
        <taxon>Acanthocinini</taxon>
        <taxon>Exocentrus</taxon>
    </lineage>
</organism>
<keyword evidence="2" id="KW-1185">Reference proteome</keyword>
<gene>
    <name evidence="1" type="ORF">NQ315_001419</name>
</gene>
<evidence type="ECO:0000313" key="1">
    <source>
        <dbReference type="EMBL" id="KAJ8925233.1"/>
    </source>
</evidence>
<dbReference type="EMBL" id="JANEYG010000002">
    <property type="protein sequence ID" value="KAJ8925233.1"/>
    <property type="molecule type" value="Genomic_DNA"/>
</dbReference>
<dbReference type="AlphaFoldDB" id="A0AAV8WFV2"/>